<proteinExistence type="predicted"/>
<sequence length="191" mass="21195">MPPSFLLSFVTLFLHSFLRSFLPSFLPSFVCFFLPSFVSSFLPSFLCLFLPLFVPSFLPSFLPPSRTKRIFFQIAVIFLRLESLAGKNRFGFSETSLSRRLPAPLHRRLAGGIWSTCLGILISGGGTAPVCRLHNKPPTCVFRAPWRCNHNTSPRLSTCRAPPRRHRRVARSATANEAPPPGGNGPMGGHL</sequence>
<keyword evidence="2" id="KW-0812">Transmembrane</keyword>
<dbReference type="AlphaFoldDB" id="A0A4Z2EB26"/>
<feature type="region of interest" description="Disordered" evidence="1">
    <location>
        <begin position="156"/>
        <end position="191"/>
    </location>
</feature>
<organism evidence="3 4">
    <name type="scientific">Liparis tanakae</name>
    <name type="common">Tanaka's snailfish</name>
    <dbReference type="NCBI Taxonomy" id="230148"/>
    <lineage>
        <taxon>Eukaryota</taxon>
        <taxon>Metazoa</taxon>
        <taxon>Chordata</taxon>
        <taxon>Craniata</taxon>
        <taxon>Vertebrata</taxon>
        <taxon>Euteleostomi</taxon>
        <taxon>Actinopterygii</taxon>
        <taxon>Neopterygii</taxon>
        <taxon>Teleostei</taxon>
        <taxon>Neoteleostei</taxon>
        <taxon>Acanthomorphata</taxon>
        <taxon>Eupercaria</taxon>
        <taxon>Perciformes</taxon>
        <taxon>Cottioidei</taxon>
        <taxon>Cottales</taxon>
        <taxon>Liparidae</taxon>
        <taxon>Liparis</taxon>
    </lineage>
</organism>
<accession>A0A4Z2EB26</accession>
<dbReference type="EMBL" id="SRLO01012466">
    <property type="protein sequence ID" value="TNN25462.1"/>
    <property type="molecule type" value="Genomic_DNA"/>
</dbReference>
<evidence type="ECO:0000256" key="2">
    <source>
        <dbReference type="SAM" id="Phobius"/>
    </source>
</evidence>
<evidence type="ECO:0000256" key="1">
    <source>
        <dbReference type="SAM" id="MobiDB-lite"/>
    </source>
</evidence>
<comment type="caution">
    <text evidence="3">The sequence shown here is derived from an EMBL/GenBank/DDBJ whole genome shotgun (WGS) entry which is preliminary data.</text>
</comment>
<keyword evidence="4" id="KW-1185">Reference proteome</keyword>
<keyword evidence="2" id="KW-1133">Transmembrane helix</keyword>
<protein>
    <submittedName>
        <fullName evidence="3">Uncharacterized protein</fullName>
    </submittedName>
</protein>
<dbReference type="Proteomes" id="UP000314294">
    <property type="component" value="Unassembled WGS sequence"/>
</dbReference>
<feature type="transmembrane region" description="Helical" evidence="2">
    <location>
        <begin position="43"/>
        <end position="62"/>
    </location>
</feature>
<keyword evidence="2" id="KW-0472">Membrane</keyword>
<evidence type="ECO:0000313" key="4">
    <source>
        <dbReference type="Proteomes" id="UP000314294"/>
    </source>
</evidence>
<reference evidence="3 4" key="1">
    <citation type="submission" date="2019-03" db="EMBL/GenBank/DDBJ databases">
        <title>First draft genome of Liparis tanakae, snailfish: a comprehensive survey of snailfish specific genes.</title>
        <authorList>
            <person name="Kim W."/>
            <person name="Song I."/>
            <person name="Jeong J.-H."/>
            <person name="Kim D."/>
            <person name="Kim S."/>
            <person name="Ryu S."/>
            <person name="Song J.Y."/>
            <person name="Lee S.K."/>
        </authorList>
    </citation>
    <scope>NUCLEOTIDE SEQUENCE [LARGE SCALE GENOMIC DNA]</scope>
    <source>
        <tissue evidence="3">Muscle</tissue>
    </source>
</reference>
<gene>
    <name evidence="3" type="ORF">EYF80_064407</name>
</gene>
<evidence type="ECO:0000313" key="3">
    <source>
        <dbReference type="EMBL" id="TNN25462.1"/>
    </source>
</evidence>
<name>A0A4Z2EB26_9TELE</name>